<accession>A0A1M5MWR6</accession>
<gene>
    <name evidence="1" type="ORF">SAMN04488109_1983</name>
</gene>
<name>A0A1M5MWR6_9BACT</name>
<dbReference type="OrthoDB" id="9844376at2"/>
<reference evidence="1 2" key="1">
    <citation type="submission" date="2016-11" db="EMBL/GenBank/DDBJ databases">
        <authorList>
            <person name="Jaros S."/>
            <person name="Januszkiewicz K."/>
            <person name="Wedrychowicz H."/>
        </authorList>
    </citation>
    <scope>NUCLEOTIDE SEQUENCE [LARGE SCALE GENOMIC DNA]</scope>
    <source>
        <strain evidence="1 2">DSM 24574</strain>
    </source>
</reference>
<dbReference type="EMBL" id="FQWQ01000001">
    <property type="protein sequence ID" value="SHG81731.1"/>
    <property type="molecule type" value="Genomic_DNA"/>
</dbReference>
<keyword evidence="2" id="KW-1185">Reference proteome</keyword>
<sequence length="89" mass="10361">MLNPSQNEDYQKALNHLAFSISHRFRRPIATMLGLLELIRLDLLKEHEHEQAIVDFRTCLDELDRYTRELGCLIHREQIKITGCGGSID</sequence>
<dbReference type="AlphaFoldDB" id="A0A1M5MWR6"/>
<protein>
    <recommendedName>
        <fullName evidence="3">His Kinase A (Phospho-acceptor) domain-containing protein</fullName>
    </recommendedName>
</protein>
<organism evidence="1 2">
    <name type="scientific">Chryseolinea serpens</name>
    <dbReference type="NCBI Taxonomy" id="947013"/>
    <lineage>
        <taxon>Bacteria</taxon>
        <taxon>Pseudomonadati</taxon>
        <taxon>Bacteroidota</taxon>
        <taxon>Cytophagia</taxon>
        <taxon>Cytophagales</taxon>
        <taxon>Fulvivirgaceae</taxon>
        <taxon>Chryseolinea</taxon>
    </lineage>
</organism>
<dbReference type="SUPFAM" id="SSF47384">
    <property type="entry name" value="Homodimeric domain of signal transducing histidine kinase"/>
    <property type="match status" value="1"/>
</dbReference>
<dbReference type="InterPro" id="IPR036097">
    <property type="entry name" value="HisK_dim/P_sf"/>
</dbReference>
<evidence type="ECO:0000313" key="1">
    <source>
        <dbReference type="EMBL" id="SHG81731.1"/>
    </source>
</evidence>
<evidence type="ECO:0000313" key="2">
    <source>
        <dbReference type="Proteomes" id="UP000184212"/>
    </source>
</evidence>
<evidence type="ECO:0008006" key="3">
    <source>
        <dbReference type="Google" id="ProtNLM"/>
    </source>
</evidence>
<dbReference type="RefSeq" id="WP_073133234.1">
    <property type="nucleotide sequence ID" value="NZ_FQWQ01000001.1"/>
</dbReference>
<proteinExistence type="predicted"/>
<dbReference type="GO" id="GO:0000155">
    <property type="term" value="F:phosphorelay sensor kinase activity"/>
    <property type="evidence" value="ECO:0007669"/>
    <property type="project" value="InterPro"/>
</dbReference>
<dbReference type="Proteomes" id="UP000184212">
    <property type="component" value="Unassembled WGS sequence"/>
</dbReference>